<name>A0A918XAY7_9ACTN</name>
<feature type="chain" id="PRO_5037069331" evidence="1">
    <location>
        <begin position="32"/>
        <end position="174"/>
    </location>
</feature>
<dbReference type="AlphaFoldDB" id="A0A918XAY7"/>
<reference evidence="2 3" key="1">
    <citation type="journal article" date="2014" name="Int. J. Syst. Evol. Microbiol.">
        <title>Complete genome sequence of Corynebacterium casei LMG S-19264T (=DSM 44701T), isolated from a smear-ripened cheese.</title>
        <authorList>
            <consortium name="US DOE Joint Genome Institute (JGI-PGF)"/>
            <person name="Walter F."/>
            <person name="Albersmeier A."/>
            <person name="Kalinowski J."/>
            <person name="Ruckert C."/>
        </authorList>
    </citation>
    <scope>NUCLEOTIDE SEQUENCE [LARGE SCALE GENOMIC DNA]</scope>
    <source>
        <strain evidence="2 3">KCTC 19473</strain>
    </source>
</reference>
<dbReference type="EMBL" id="BMXL01000005">
    <property type="protein sequence ID" value="GHD21580.1"/>
    <property type="molecule type" value="Genomic_DNA"/>
</dbReference>
<gene>
    <name evidence="2" type="ORF">GCM10007147_15150</name>
</gene>
<keyword evidence="3" id="KW-1185">Reference proteome</keyword>
<keyword evidence="1" id="KW-0732">Signal</keyword>
<evidence type="ECO:0000313" key="3">
    <source>
        <dbReference type="Proteomes" id="UP000654947"/>
    </source>
</evidence>
<evidence type="ECO:0000256" key="1">
    <source>
        <dbReference type="SAM" id="SignalP"/>
    </source>
</evidence>
<proteinExistence type="predicted"/>
<comment type="caution">
    <text evidence="2">The sequence shown here is derived from an EMBL/GenBank/DDBJ whole genome shotgun (WGS) entry which is preliminary data.</text>
</comment>
<feature type="signal peptide" evidence="1">
    <location>
        <begin position="1"/>
        <end position="31"/>
    </location>
</feature>
<organism evidence="2 3">
    <name type="scientific">Nocardiopsis kunsanensis</name>
    <dbReference type="NCBI Taxonomy" id="141693"/>
    <lineage>
        <taxon>Bacteria</taxon>
        <taxon>Bacillati</taxon>
        <taxon>Actinomycetota</taxon>
        <taxon>Actinomycetes</taxon>
        <taxon>Streptosporangiales</taxon>
        <taxon>Nocardiopsidaceae</taxon>
        <taxon>Nocardiopsis</taxon>
    </lineage>
</organism>
<protein>
    <submittedName>
        <fullName evidence="2">Uncharacterized protein</fullName>
    </submittedName>
</protein>
<evidence type="ECO:0000313" key="2">
    <source>
        <dbReference type="EMBL" id="GHD21580.1"/>
    </source>
</evidence>
<accession>A0A918XAY7</accession>
<sequence>MVITVRSFRKNPLIILTCTAILSLASSSVNAENGEDLPGPAEGNEPESQGLTVEAKKIKRNEGGNLISIDWSISNETDSDVALTWLHEKQTYTYNGDYYSGVTIVDPNTDTRHHPLMDQSGECVCAGNTSSRFYNQVVSGGESAYWSLFSTPSDVETLTLEVPGFEPIEDIPID</sequence>
<dbReference type="Proteomes" id="UP000654947">
    <property type="component" value="Unassembled WGS sequence"/>
</dbReference>